<keyword evidence="2" id="KW-1185">Reference proteome</keyword>
<dbReference type="RefSeq" id="WP_340332054.1">
    <property type="nucleotide sequence ID" value="NZ_JAZHOF010000011.1"/>
</dbReference>
<dbReference type="Gene3D" id="1.20.910.10">
    <property type="entry name" value="Heme oxygenase-like"/>
    <property type="match status" value="1"/>
</dbReference>
<evidence type="ECO:0000313" key="1">
    <source>
        <dbReference type="EMBL" id="MEJ8574357.1"/>
    </source>
</evidence>
<gene>
    <name evidence="1" type="ORF">V3328_22935</name>
</gene>
<dbReference type="AlphaFoldDB" id="A0AAW9RVM9"/>
<proteinExistence type="predicted"/>
<dbReference type="SUPFAM" id="SSF48613">
    <property type="entry name" value="Heme oxygenase-like"/>
    <property type="match status" value="1"/>
</dbReference>
<dbReference type="Proteomes" id="UP001378188">
    <property type="component" value="Unassembled WGS sequence"/>
</dbReference>
<sequence length="182" mass="19657">MHARLWAETRAHHLDLESRFSALDMESPSGYRTFLAAHALALACADGWLRALQSPFGEVIGGLCRDVEADLASLDAARRARSRSVRHLDLATPARDSGILYVIGGSSLGAGVLLKRLRGSDRTGAGSATRYLASERLRLLWASVRPNLAALPEFGPPADQTIRSAQQTFECFGAALQTVEQD</sequence>
<organism evidence="1 2">
    <name type="scientific">Microbaculum marinum</name>
    <dbReference type="NCBI Taxonomy" id="1764581"/>
    <lineage>
        <taxon>Bacteria</taxon>
        <taxon>Pseudomonadati</taxon>
        <taxon>Pseudomonadota</taxon>
        <taxon>Alphaproteobacteria</taxon>
        <taxon>Hyphomicrobiales</taxon>
        <taxon>Tepidamorphaceae</taxon>
        <taxon>Microbaculum</taxon>
    </lineage>
</organism>
<dbReference type="EMBL" id="JAZHOF010000011">
    <property type="protein sequence ID" value="MEJ8574357.1"/>
    <property type="molecule type" value="Genomic_DNA"/>
</dbReference>
<name>A0AAW9RVM9_9HYPH</name>
<comment type="caution">
    <text evidence="1">The sequence shown here is derived from an EMBL/GenBank/DDBJ whole genome shotgun (WGS) entry which is preliminary data.</text>
</comment>
<evidence type="ECO:0008006" key="3">
    <source>
        <dbReference type="Google" id="ProtNLM"/>
    </source>
</evidence>
<dbReference type="InterPro" id="IPR016084">
    <property type="entry name" value="Haem_Oase-like_multi-hlx"/>
</dbReference>
<protein>
    <recommendedName>
        <fullName evidence="3">Heme oxygenase</fullName>
    </recommendedName>
</protein>
<reference evidence="1 2" key="1">
    <citation type="submission" date="2024-02" db="EMBL/GenBank/DDBJ databases">
        <title>Genome analysis and characterization of Microbaculum marinisediminis sp. nov., isolated from marine sediment.</title>
        <authorList>
            <person name="Du Z.-J."/>
            <person name="Ye Y.-Q."/>
            <person name="Zhang Z.-R."/>
            <person name="Yuan S.-M."/>
            <person name="Zhang X.-Y."/>
        </authorList>
    </citation>
    <scope>NUCLEOTIDE SEQUENCE [LARGE SCALE GENOMIC DNA]</scope>
    <source>
        <strain evidence="1 2">SDUM1044001</strain>
    </source>
</reference>
<accession>A0AAW9RVM9</accession>
<evidence type="ECO:0000313" key="2">
    <source>
        <dbReference type="Proteomes" id="UP001378188"/>
    </source>
</evidence>